<gene>
    <name evidence="1" type="ORF">LCGC14_1987540</name>
</gene>
<comment type="caution">
    <text evidence="1">The sequence shown here is derived from an EMBL/GenBank/DDBJ whole genome shotgun (WGS) entry which is preliminary data.</text>
</comment>
<dbReference type="EMBL" id="LAZR01022352">
    <property type="protein sequence ID" value="KKL82158.1"/>
    <property type="molecule type" value="Genomic_DNA"/>
</dbReference>
<reference evidence="1" key="1">
    <citation type="journal article" date="2015" name="Nature">
        <title>Complex archaea that bridge the gap between prokaryotes and eukaryotes.</title>
        <authorList>
            <person name="Spang A."/>
            <person name="Saw J.H."/>
            <person name="Jorgensen S.L."/>
            <person name="Zaremba-Niedzwiedzka K."/>
            <person name="Martijn J."/>
            <person name="Lind A.E."/>
            <person name="van Eijk R."/>
            <person name="Schleper C."/>
            <person name="Guy L."/>
            <person name="Ettema T.J."/>
        </authorList>
    </citation>
    <scope>NUCLEOTIDE SEQUENCE</scope>
</reference>
<protein>
    <submittedName>
        <fullName evidence="1">Uncharacterized protein</fullName>
    </submittedName>
</protein>
<name>A0A0F9F785_9ZZZZ</name>
<organism evidence="1">
    <name type="scientific">marine sediment metagenome</name>
    <dbReference type="NCBI Taxonomy" id="412755"/>
    <lineage>
        <taxon>unclassified sequences</taxon>
        <taxon>metagenomes</taxon>
        <taxon>ecological metagenomes</taxon>
    </lineage>
</organism>
<evidence type="ECO:0000313" key="1">
    <source>
        <dbReference type="EMBL" id="KKL82158.1"/>
    </source>
</evidence>
<sequence length="125" mass="14614">MKINHVLLSQINKSLPELEKQLQKDIGYSIKLIVFEVYDRNNIPHITIESKPINPKYFGIFNTVIKSASINSFGYLGEFEDQLIFTVHLSYTHQSSGTNGQFIYKNGKKLQYTYKYETKKWIKNC</sequence>
<accession>A0A0F9F785</accession>
<dbReference type="AlphaFoldDB" id="A0A0F9F785"/>
<proteinExistence type="predicted"/>